<accession>A0ABW5Y7H5</accession>
<protein>
    <recommendedName>
        <fullName evidence="4">DUF3592 domain-containing protein</fullName>
    </recommendedName>
</protein>
<comment type="caution">
    <text evidence="2">The sequence shown here is derived from an EMBL/GenBank/DDBJ whole genome shotgun (WGS) entry which is preliminary data.</text>
</comment>
<dbReference type="EMBL" id="JBHUPD010000001">
    <property type="protein sequence ID" value="MFD2871237.1"/>
    <property type="molecule type" value="Genomic_DNA"/>
</dbReference>
<feature type="transmembrane region" description="Helical" evidence="1">
    <location>
        <begin position="21"/>
        <end position="38"/>
    </location>
</feature>
<organism evidence="2 3">
    <name type="scientific">Mucilaginibacter ximonensis</name>
    <dbReference type="NCBI Taxonomy" id="538021"/>
    <lineage>
        <taxon>Bacteria</taxon>
        <taxon>Pseudomonadati</taxon>
        <taxon>Bacteroidota</taxon>
        <taxon>Sphingobacteriia</taxon>
        <taxon>Sphingobacteriales</taxon>
        <taxon>Sphingobacteriaceae</taxon>
        <taxon>Mucilaginibacter</taxon>
    </lineage>
</organism>
<keyword evidence="1" id="KW-0812">Transmembrane</keyword>
<gene>
    <name evidence="2" type="ORF">ACFS5N_02080</name>
</gene>
<dbReference type="Proteomes" id="UP001597557">
    <property type="component" value="Unassembled WGS sequence"/>
</dbReference>
<name>A0ABW5Y7H5_9SPHI</name>
<evidence type="ECO:0000256" key="1">
    <source>
        <dbReference type="SAM" id="Phobius"/>
    </source>
</evidence>
<feature type="transmembrane region" description="Helical" evidence="1">
    <location>
        <begin position="82"/>
        <end position="100"/>
    </location>
</feature>
<feature type="transmembrane region" description="Helical" evidence="1">
    <location>
        <begin position="50"/>
        <end position="70"/>
    </location>
</feature>
<proteinExistence type="predicted"/>
<evidence type="ECO:0000313" key="2">
    <source>
        <dbReference type="EMBL" id="MFD2871237.1"/>
    </source>
</evidence>
<sequence>MLITYLYFMNPEPEQQPHKRLKDSLTIVLVLLLGFSFFTPRAVGYSDITIIRAIPFLINFIAIPTIAVALLRLKKGVFKGIFILYGFLIYITVSIVSASIDYSSSSNDLKADGVPAKAIISAVKPRTTTFQHYWQIYFTYRANNRSYDARFRRDKKPAYKAGDTLELIYDKDFPRMYRLTKIY</sequence>
<evidence type="ECO:0000313" key="3">
    <source>
        <dbReference type="Proteomes" id="UP001597557"/>
    </source>
</evidence>
<keyword evidence="3" id="KW-1185">Reference proteome</keyword>
<reference evidence="3" key="1">
    <citation type="journal article" date="2019" name="Int. J. Syst. Evol. Microbiol.">
        <title>The Global Catalogue of Microorganisms (GCM) 10K type strain sequencing project: providing services to taxonomists for standard genome sequencing and annotation.</title>
        <authorList>
            <consortium name="The Broad Institute Genomics Platform"/>
            <consortium name="The Broad Institute Genome Sequencing Center for Infectious Disease"/>
            <person name="Wu L."/>
            <person name="Ma J."/>
        </authorList>
    </citation>
    <scope>NUCLEOTIDE SEQUENCE [LARGE SCALE GENOMIC DNA]</scope>
    <source>
        <strain evidence="3">KCTC 22437</strain>
    </source>
</reference>
<evidence type="ECO:0008006" key="4">
    <source>
        <dbReference type="Google" id="ProtNLM"/>
    </source>
</evidence>
<keyword evidence="1" id="KW-1133">Transmembrane helix</keyword>
<dbReference type="RefSeq" id="WP_377181721.1">
    <property type="nucleotide sequence ID" value="NZ_JBHUPD010000001.1"/>
</dbReference>
<keyword evidence="1" id="KW-0472">Membrane</keyword>